<reference evidence="1" key="1">
    <citation type="submission" date="2020-05" db="EMBL/GenBank/DDBJ databases">
        <title>Large-scale comparative analyses of tick genomes elucidate their genetic diversity and vector capacities.</title>
        <authorList>
            <person name="Jia N."/>
            <person name="Wang J."/>
            <person name="Shi W."/>
            <person name="Du L."/>
            <person name="Sun Y."/>
            <person name="Zhan W."/>
            <person name="Jiang J."/>
            <person name="Wang Q."/>
            <person name="Zhang B."/>
            <person name="Ji P."/>
            <person name="Sakyi L.B."/>
            <person name="Cui X."/>
            <person name="Yuan T."/>
            <person name="Jiang B."/>
            <person name="Yang W."/>
            <person name="Lam T.T.-Y."/>
            <person name="Chang Q."/>
            <person name="Ding S."/>
            <person name="Wang X."/>
            <person name="Zhu J."/>
            <person name="Ruan X."/>
            <person name="Zhao L."/>
            <person name="Wei J."/>
            <person name="Que T."/>
            <person name="Du C."/>
            <person name="Cheng J."/>
            <person name="Dai P."/>
            <person name="Han X."/>
            <person name="Huang E."/>
            <person name="Gao Y."/>
            <person name="Liu J."/>
            <person name="Shao H."/>
            <person name="Ye R."/>
            <person name="Li L."/>
            <person name="Wei W."/>
            <person name="Wang X."/>
            <person name="Wang C."/>
            <person name="Yang T."/>
            <person name="Huo Q."/>
            <person name="Li W."/>
            <person name="Guo W."/>
            <person name="Chen H."/>
            <person name="Zhou L."/>
            <person name="Ni X."/>
            <person name="Tian J."/>
            <person name="Zhou Y."/>
            <person name="Sheng Y."/>
            <person name="Liu T."/>
            <person name="Pan Y."/>
            <person name="Xia L."/>
            <person name="Li J."/>
            <person name="Zhao F."/>
            <person name="Cao W."/>
        </authorList>
    </citation>
    <scope>NUCLEOTIDE SEQUENCE</scope>
    <source>
        <strain evidence="1">Hyas-2018</strain>
    </source>
</reference>
<keyword evidence="2" id="KW-1185">Reference proteome</keyword>
<evidence type="ECO:0000313" key="2">
    <source>
        <dbReference type="Proteomes" id="UP000821845"/>
    </source>
</evidence>
<protein>
    <submittedName>
        <fullName evidence="1">Uncharacterized protein</fullName>
    </submittedName>
</protein>
<comment type="caution">
    <text evidence="1">The sequence shown here is derived from an EMBL/GenBank/DDBJ whole genome shotgun (WGS) entry which is preliminary data.</text>
</comment>
<dbReference type="Proteomes" id="UP000821845">
    <property type="component" value="Chromosome 1"/>
</dbReference>
<organism evidence="1 2">
    <name type="scientific">Hyalomma asiaticum</name>
    <name type="common">Tick</name>
    <dbReference type="NCBI Taxonomy" id="266040"/>
    <lineage>
        <taxon>Eukaryota</taxon>
        <taxon>Metazoa</taxon>
        <taxon>Ecdysozoa</taxon>
        <taxon>Arthropoda</taxon>
        <taxon>Chelicerata</taxon>
        <taxon>Arachnida</taxon>
        <taxon>Acari</taxon>
        <taxon>Parasitiformes</taxon>
        <taxon>Ixodida</taxon>
        <taxon>Ixodoidea</taxon>
        <taxon>Ixodidae</taxon>
        <taxon>Hyalomminae</taxon>
        <taxon>Hyalomma</taxon>
    </lineage>
</organism>
<accession>A0ACB7TSD0</accession>
<sequence length="661" mass="75599">MDTHLANLWRKANRLTKEYRHKGKRHRDLMSLKRQYQLIKEYQELLEADEWHNTCAKLGREPGLRKLWGILRSLLGRKKGPPPLAELLLREQATAVEDRVIRTFFPHAAETPPDPLPSTTIDGPETELDRPFTLGEFVSALAQGKTRSAPGHDGVTWQELRNLSNEAQDKLLAIINQSWESGVVPDSLKLSLIYPIPKPGKDHTVPANLRPIALTSTVCKLIERMLHTRMQYYLEYVQPGLHPAQAGFRPNLGTHDCLWLLRRVINRRSRKHMPDYILAVDMRKAFDNVKQEVILEELAARYPSQKAYNWIRSFLQSRPIKLHGKAPGWSPRTYYLDRGVPQGSILGPMLFNLAMTRVAEKLERETTARFTIYADDITIWTEAADYPDECSMQTELQAAILSLSDTLENLGLQLSPEKTELLSVDGKRSTNPSKQITLHIGDTDITSSNGHIRILGAQIASCNSSQQWICTLKRQWSPMLHMVRRISNKHGGARQNACQTLAKAVAVGRILYGAPVYDFSNRDLHDIEKLHRATLRTITGLPKHTRNEDLLRLVPIPPIRDIIREAEFRMQCRLENTPQGKQVMAWDSRARATPVDQELLTMPPWEVPLGTRRKQRPIARRNVKARELLEKRLEQKRPQNTVDIHTDATIRDERASMAWGV</sequence>
<name>A0ACB7TSD0_HYAAI</name>
<gene>
    <name evidence="1" type="ORF">HPB50_021439</name>
</gene>
<evidence type="ECO:0000313" key="1">
    <source>
        <dbReference type="EMBL" id="KAH6947799.1"/>
    </source>
</evidence>
<dbReference type="EMBL" id="CM023481">
    <property type="protein sequence ID" value="KAH6947799.1"/>
    <property type="molecule type" value="Genomic_DNA"/>
</dbReference>
<proteinExistence type="predicted"/>